<sequence>MEKSLTVGTGRSDEDVTAQNSSSQQPTLEPHFTSKELKEIVKSLPNNKAPGNDRIDFITIKQIFKACPSILRNFFNKCLQFQRFPTPLKEGIIVLFHKKGKETRNISSHIRITLLPTMGKLLEKLLLQRFNFTLEKNNKLHEQQYGFRQGKSVDLALHSLVSKLSEAKRKVLQTLFISIDIKGAFDNLQFSSIKNSIDNITAKSNITENLKDILSNRKVILQTQIGVTLWPQTKGCAQGSCSGPAFWNLVADNILKADWPPDVHLRAFADDFAFVISH</sequence>
<feature type="region of interest" description="Disordered" evidence="1">
    <location>
        <begin position="1"/>
        <end position="30"/>
    </location>
</feature>
<organism evidence="3 4">
    <name type="scientific">Araneus ventricosus</name>
    <name type="common">Orbweaver spider</name>
    <name type="synonym">Epeira ventricosa</name>
    <dbReference type="NCBI Taxonomy" id="182803"/>
    <lineage>
        <taxon>Eukaryota</taxon>
        <taxon>Metazoa</taxon>
        <taxon>Ecdysozoa</taxon>
        <taxon>Arthropoda</taxon>
        <taxon>Chelicerata</taxon>
        <taxon>Arachnida</taxon>
        <taxon>Araneae</taxon>
        <taxon>Araneomorphae</taxon>
        <taxon>Entelegynae</taxon>
        <taxon>Araneoidea</taxon>
        <taxon>Araneidae</taxon>
        <taxon>Araneus</taxon>
    </lineage>
</organism>
<dbReference type="Proteomes" id="UP000499080">
    <property type="component" value="Unassembled WGS sequence"/>
</dbReference>
<evidence type="ECO:0000313" key="4">
    <source>
        <dbReference type="Proteomes" id="UP000499080"/>
    </source>
</evidence>
<dbReference type="SUPFAM" id="SSF56672">
    <property type="entry name" value="DNA/RNA polymerases"/>
    <property type="match status" value="1"/>
</dbReference>
<evidence type="ECO:0000313" key="3">
    <source>
        <dbReference type="EMBL" id="GBN47636.1"/>
    </source>
</evidence>
<dbReference type="EMBL" id="BGPR01010710">
    <property type="protein sequence ID" value="GBN47636.1"/>
    <property type="molecule type" value="Genomic_DNA"/>
</dbReference>
<feature type="compositionally biased region" description="Polar residues" evidence="1">
    <location>
        <begin position="17"/>
        <end position="27"/>
    </location>
</feature>
<protein>
    <recommendedName>
        <fullName evidence="2">Reverse transcriptase domain-containing protein</fullName>
    </recommendedName>
</protein>
<proteinExistence type="predicted"/>
<dbReference type="AlphaFoldDB" id="A0A4Y2PC90"/>
<dbReference type="InterPro" id="IPR000477">
    <property type="entry name" value="RT_dom"/>
</dbReference>
<dbReference type="OrthoDB" id="6437148at2759"/>
<evidence type="ECO:0000259" key="2">
    <source>
        <dbReference type="PROSITE" id="PS50878"/>
    </source>
</evidence>
<evidence type="ECO:0000256" key="1">
    <source>
        <dbReference type="SAM" id="MobiDB-lite"/>
    </source>
</evidence>
<dbReference type="Pfam" id="PF00078">
    <property type="entry name" value="RVT_1"/>
    <property type="match status" value="1"/>
</dbReference>
<dbReference type="InterPro" id="IPR043502">
    <property type="entry name" value="DNA/RNA_pol_sf"/>
</dbReference>
<keyword evidence="4" id="KW-1185">Reference proteome</keyword>
<reference evidence="3 4" key="1">
    <citation type="journal article" date="2019" name="Sci. Rep.">
        <title>Orb-weaving spider Araneus ventricosus genome elucidates the spidroin gene catalogue.</title>
        <authorList>
            <person name="Kono N."/>
            <person name="Nakamura H."/>
            <person name="Ohtoshi R."/>
            <person name="Moran D.A.P."/>
            <person name="Shinohara A."/>
            <person name="Yoshida Y."/>
            <person name="Fujiwara M."/>
            <person name="Mori M."/>
            <person name="Tomita M."/>
            <person name="Arakawa K."/>
        </authorList>
    </citation>
    <scope>NUCLEOTIDE SEQUENCE [LARGE SCALE GENOMIC DNA]</scope>
</reference>
<dbReference type="PANTHER" id="PTHR19446">
    <property type="entry name" value="REVERSE TRANSCRIPTASES"/>
    <property type="match status" value="1"/>
</dbReference>
<dbReference type="PROSITE" id="PS50878">
    <property type="entry name" value="RT_POL"/>
    <property type="match status" value="1"/>
</dbReference>
<feature type="domain" description="Reverse transcriptase" evidence="2">
    <location>
        <begin position="77"/>
        <end position="278"/>
    </location>
</feature>
<name>A0A4Y2PC90_ARAVE</name>
<accession>A0A4Y2PC90</accession>
<comment type="caution">
    <text evidence="3">The sequence shown here is derived from an EMBL/GenBank/DDBJ whole genome shotgun (WGS) entry which is preliminary data.</text>
</comment>
<dbReference type="GO" id="GO:0071897">
    <property type="term" value="P:DNA biosynthetic process"/>
    <property type="evidence" value="ECO:0007669"/>
    <property type="project" value="UniProtKB-ARBA"/>
</dbReference>
<gene>
    <name evidence="3" type="primary">R1A1-elementORF2_392</name>
    <name evidence="3" type="ORF">AVEN_110410_1</name>
</gene>